<evidence type="ECO:0000256" key="8">
    <source>
        <dbReference type="SAM" id="Phobius"/>
    </source>
</evidence>
<dbReference type="GO" id="GO:0016020">
    <property type="term" value="C:membrane"/>
    <property type="evidence" value="ECO:0007669"/>
    <property type="project" value="UniProtKB-SubCell"/>
</dbReference>
<keyword evidence="4" id="KW-0067">ATP-binding</keyword>
<dbReference type="PROSITE" id="PS00211">
    <property type="entry name" value="ABC_TRANSPORTER_1"/>
    <property type="match status" value="2"/>
</dbReference>
<feature type="transmembrane region" description="Helical" evidence="8">
    <location>
        <begin position="328"/>
        <end position="357"/>
    </location>
</feature>
<feature type="transmembrane region" description="Helical" evidence="8">
    <location>
        <begin position="1075"/>
        <end position="1096"/>
    </location>
</feature>
<evidence type="ECO:0000313" key="10">
    <source>
        <dbReference type="EMBL" id="CAD5222500.1"/>
    </source>
</evidence>
<keyword evidence="5 8" id="KW-1133">Transmembrane helix</keyword>
<dbReference type="Proteomes" id="UP000659654">
    <property type="component" value="Unassembled WGS sequence"/>
</dbReference>
<evidence type="ECO:0000256" key="5">
    <source>
        <dbReference type="ARBA" id="ARBA00022989"/>
    </source>
</evidence>
<dbReference type="PROSITE" id="PS50893">
    <property type="entry name" value="ABC_TRANSPORTER_2"/>
    <property type="match status" value="2"/>
</dbReference>
<evidence type="ECO:0000256" key="4">
    <source>
        <dbReference type="ARBA" id="ARBA00022840"/>
    </source>
</evidence>
<dbReference type="SMR" id="A0A811L5P8"/>
<accession>A0A811L5P8</accession>
<reference evidence="10" key="1">
    <citation type="submission" date="2020-09" db="EMBL/GenBank/DDBJ databases">
        <authorList>
            <person name="Kikuchi T."/>
        </authorList>
    </citation>
    <scope>NUCLEOTIDE SEQUENCE</scope>
    <source>
        <strain evidence="10">Ka4C1</strain>
    </source>
</reference>
<feature type="transmembrane region" description="Helical" evidence="8">
    <location>
        <begin position="460"/>
        <end position="483"/>
    </location>
</feature>
<keyword evidence="2 8" id="KW-0812">Transmembrane</keyword>
<feature type="transmembrane region" description="Helical" evidence="8">
    <location>
        <begin position="912"/>
        <end position="931"/>
    </location>
</feature>
<dbReference type="Pfam" id="PF12698">
    <property type="entry name" value="ABC2_membrane_3"/>
    <property type="match status" value="2"/>
</dbReference>
<dbReference type="InterPro" id="IPR017871">
    <property type="entry name" value="ABC_transporter-like_CS"/>
</dbReference>
<dbReference type="InterPro" id="IPR013525">
    <property type="entry name" value="ABC2_TM"/>
</dbReference>
<dbReference type="FunFam" id="3.40.50.300:FF:001598">
    <property type="entry name" value="ABC transporter ced-7"/>
    <property type="match status" value="1"/>
</dbReference>
<feature type="transmembrane region" description="Helical" evidence="8">
    <location>
        <begin position="1116"/>
        <end position="1143"/>
    </location>
</feature>
<feature type="transmembrane region" description="Helical" evidence="8">
    <location>
        <begin position="1214"/>
        <end position="1235"/>
    </location>
</feature>
<name>A0A811L5P8_BURXY</name>
<keyword evidence="11" id="KW-1185">Reference proteome</keyword>
<feature type="domain" description="ABC transporter" evidence="9">
    <location>
        <begin position="1331"/>
        <end position="1554"/>
    </location>
</feature>
<evidence type="ECO:0000256" key="6">
    <source>
        <dbReference type="ARBA" id="ARBA00023136"/>
    </source>
</evidence>
<sequence>MKLRNRRPRDVMTHSNSSSLDSESPLLIPENNMGQLIRQVGILLKKELLIISRSKLWFFFEILAGLLLLPLIVFIVAKSGGGIHKSQSFGPVNLHGNSQDIQQQVKSIARIFQRWCGSPKLVGYSGYDSTIASTLMLKIEERFKENPTRLTIRQFENIDALRKTLIKDLNDTSDKMCGRFLGGVHFEKLDLSSKELKYRILFPRRMEQKWYLQDFWPEDGPYSASADFNYIPGEPQYWSSGFLSLQFAIESSFLELLGTNIEGPVYLQRMPTAEFKNSQIIAFLKRTPGLWMILVLMSLLHTVKNIVAEKDAGIKTFMMAMGLNSVAFYGSHFLIGAMKVGITMIICAGTFSIGLVYVSASLFIVFSLLFAIASIMFGILISALIRKPTLALIAALVGWIGFFVIDMMYTVSLIKIPQCFLASLNVFTALKLGISAMRMSETTTSYIGWTNMFANSSHTFTVGLALLMLVFDILIMLLLALYLDAVCPTDSSPRRHPWFLFGYKYHNELLTDGHDEVDADEVNENVETDSAMGKDLADIDVRHMSKIWEGTGQRAVDDLSFRAYRGQITVLLGHNGAGKSTTFSVISGSTKLSSGSVYICKADLRENLHDCQRNVGFCPQYNPLFPRLTVKEHLQFYAKLKSDEKSHAVDAEIDEITGQIQLKSKLDTLAEALSGGMKRKLCVAMALIGDSRVVLLDEPTAGMDPEARNDVRILLEKSKKHRTILLTTHYMDEADLLGDRIGIMVKGRMVCNGSSEFLKHRFGTGYILTFTVDQTYKVEPIQTTAERILRVAKKHTPDAKLDNMTPHEFSVILPVDQKKYFANLFEELESRKKELQIGDFGLSFNTLEQIFLRVGEIADPQEQHQEDNEGIEKDAAELFSTESTQCGDQVLCLKQIATLFHRHFLNLQRNKWRTIGPILVSLILFGLYAGFHSYDNTIKNESKDLSLASLDPLSIPVITSQSSTTSLNIPFLVGKLPQMRLLSLSPLGNMTAELIRRAYEDPPLGIGANVMANNTIMALFNGAFLHGPPTAINLVTNSMLKKGPQAIQLSIEIYDVPTHDFESAEIAKQGTDVNLVVAIIAILAFSSLTSTFVMEIVEDNVSRFKNQLLLTKMNIWTYWISLILWHLLIYLVFCLLLTIVFVAFGWMQGVMIENFVLWALYFWSILPFVYCFSFLFNSSVKAYAALLCWNVVISVIALITDVTFQALQLRIREVFHYLTYIVLPAFSLGNGIIQVAIHAGIPNLPEGTVFEAIKSIIYCQLAGGLLFWSIICVLESKRIALLAHSLHCKIRRSPYQIINSQVDGEVELNEDEDVTRERENVRSKEDNAFALTVREIYKFYGDFCAVRGLTFGVKQNDCFGLLGVNGAGKTTTFSILTGEMFASAGRATVEGVDVVDGPTIGYCPQFDALALDLTGRELLTILGRLNGFHNVEHRVQKVLESIRMAPQADKLIGFYSGGQKRRLSIGVTLMSKSTFIMLDEPTAGIDPSTRRKIWQLIQAVRKQNVAILLTSHSMEECEALCNRIGFMNKGALISIGSSQHLKSRYGNSFLLTFTIANPEPAVSAALDAQITREFNANSTLDPPETPTQHWEIPRLPGQTWSKLFRRAQEIADSHPHQAILPPGSSQPRIIDFSLTQNSLEQVFLRLAEMSQTEPVLNRGH</sequence>
<feature type="transmembrane region" description="Helical" evidence="8">
    <location>
        <begin position="1155"/>
        <end position="1176"/>
    </location>
</feature>
<proteinExistence type="predicted"/>
<comment type="subcellular location">
    <subcellularLocation>
        <location evidence="1">Membrane</location>
        <topology evidence="1">Multi-pass membrane protein</topology>
    </subcellularLocation>
</comment>
<protein>
    <submittedName>
        <fullName evidence="10">(pine wood nematode) hypothetical protein</fullName>
    </submittedName>
</protein>
<comment type="caution">
    <text evidence="10">The sequence shown here is derived from an EMBL/GenBank/DDBJ whole genome shotgun (WGS) entry which is preliminary data.</text>
</comment>
<dbReference type="SUPFAM" id="SSF52540">
    <property type="entry name" value="P-loop containing nucleoside triphosphate hydrolases"/>
    <property type="match status" value="2"/>
</dbReference>
<dbReference type="GO" id="GO:0016887">
    <property type="term" value="F:ATP hydrolysis activity"/>
    <property type="evidence" value="ECO:0007669"/>
    <property type="project" value="InterPro"/>
</dbReference>
<dbReference type="CDD" id="cd03263">
    <property type="entry name" value="ABC_subfamily_A"/>
    <property type="match status" value="2"/>
</dbReference>
<evidence type="ECO:0000259" key="9">
    <source>
        <dbReference type="PROSITE" id="PS50893"/>
    </source>
</evidence>
<organism evidence="10 11">
    <name type="scientific">Bursaphelenchus xylophilus</name>
    <name type="common">Pinewood nematode worm</name>
    <name type="synonym">Aphelenchoides xylophilus</name>
    <dbReference type="NCBI Taxonomy" id="6326"/>
    <lineage>
        <taxon>Eukaryota</taxon>
        <taxon>Metazoa</taxon>
        <taxon>Ecdysozoa</taxon>
        <taxon>Nematoda</taxon>
        <taxon>Chromadorea</taxon>
        <taxon>Rhabditida</taxon>
        <taxon>Tylenchina</taxon>
        <taxon>Tylenchomorpha</taxon>
        <taxon>Aphelenchoidea</taxon>
        <taxon>Aphelenchoididae</taxon>
        <taxon>Bursaphelenchus</taxon>
    </lineage>
</organism>
<keyword evidence="6 8" id="KW-0472">Membrane</keyword>
<dbReference type="GO" id="GO:0005319">
    <property type="term" value="F:lipid transporter activity"/>
    <property type="evidence" value="ECO:0007669"/>
    <property type="project" value="TreeGrafter"/>
</dbReference>
<evidence type="ECO:0000256" key="3">
    <source>
        <dbReference type="ARBA" id="ARBA00022741"/>
    </source>
</evidence>
<feature type="transmembrane region" description="Helical" evidence="8">
    <location>
        <begin position="56"/>
        <end position="77"/>
    </location>
</feature>
<feature type="domain" description="ABC transporter" evidence="9">
    <location>
        <begin position="539"/>
        <end position="771"/>
    </location>
</feature>
<dbReference type="InterPro" id="IPR027417">
    <property type="entry name" value="P-loop_NTPase"/>
</dbReference>
<dbReference type="GO" id="GO:0140359">
    <property type="term" value="F:ABC-type transporter activity"/>
    <property type="evidence" value="ECO:0007669"/>
    <property type="project" value="InterPro"/>
</dbReference>
<dbReference type="Gene3D" id="3.40.50.300">
    <property type="entry name" value="P-loop containing nucleotide triphosphate hydrolases"/>
    <property type="match status" value="2"/>
</dbReference>
<feature type="region of interest" description="Disordered" evidence="7">
    <location>
        <begin position="1"/>
        <end position="25"/>
    </location>
</feature>
<feature type="transmembrane region" description="Helical" evidence="8">
    <location>
        <begin position="1182"/>
        <end position="1202"/>
    </location>
</feature>
<feature type="transmembrane region" description="Helical" evidence="8">
    <location>
        <begin position="363"/>
        <end position="385"/>
    </location>
</feature>
<dbReference type="Proteomes" id="UP000582659">
    <property type="component" value="Unassembled WGS sequence"/>
</dbReference>
<evidence type="ECO:0000256" key="7">
    <source>
        <dbReference type="SAM" id="MobiDB-lite"/>
    </source>
</evidence>
<dbReference type="FunFam" id="3.40.50.300:FF:000933">
    <property type="entry name" value="ABC transporter A family member 7"/>
    <property type="match status" value="1"/>
</dbReference>
<keyword evidence="3" id="KW-0547">Nucleotide-binding</keyword>
<dbReference type="OrthoDB" id="10255969at2759"/>
<dbReference type="GO" id="GO:0005524">
    <property type="term" value="F:ATP binding"/>
    <property type="evidence" value="ECO:0007669"/>
    <property type="project" value="UniProtKB-KW"/>
</dbReference>
<feature type="transmembrane region" description="Helical" evidence="8">
    <location>
        <begin position="392"/>
        <end position="414"/>
    </location>
</feature>
<dbReference type="EMBL" id="CAJFCV020000003">
    <property type="protein sequence ID" value="CAG9110508.1"/>
    <property type="molecule type" value="Genomic_DNA"/>
</dbReference>
<feature type="transmembrane region" description="Helical" evidence="8">
    <location>
        <begin position="289"/>
        <end position="307"/>
    </location>
</feature>
<gene>
    <name evidence="10" type="ORF">BXYJ_LOCUS7468</name>
</gene>
<feature type="compositionally biased region" description="Low complexity" evidence="7">
    <location>
        <begin position="15"/>
        <end position="25"/>
    </location>
</feature>
<feature type="transmembrane region" description="Helical" evidence="8">
    <location>
        <begin position="1255"/>
        <end position="1274"/>
    </location>
</feature>
<dbReference type="InterPro" id="IPR026082">
    <property type="entry name" value="ABCA"/>
</dbReference>
<dbReference type="InterPro" id="IPR003593">
    <property type="entry name" value="AAA+_ATPase"/>
</dbReference>
<dbReference type="EMBL" id="CAJFDI010000003">
    <property type="protein sequence ID" value="CAD5222500.1"/>
    <property type="molecule type" value="Genomic_DNA"/>
</dbReference>
<evidence type="ECO:0000256" key="2">
    <source>
        <dbReference type="ARBA" id="ARBA00022692"/>
    </source>
</evidence>
<evidence type="ECO:0000256" key="1">
    <source>
        <dbReference type="ARBA" id="ARBA00004141"/>
    </source>
</evidence>
<dbReference type="PANTHER" id="PTHR19229">
    <property type="entry name" value="ATP-BINDING CASSETTE TRANSPORTER SUBFAMILY A ABCA"/>
    <property type="match status" value="1"/>
</dbReference>
<dbReference type="PANTHER" id="PTHR19229:SF250">
    <property type="entry name" value="ABC TRANSPORTER DOMAIN-CONTAINING PROTEIN-RELATED"/>
    <property type="match status" value="1"/>
</dbReference>
<dbReference type="InterPro" id="IPR003439">
    <property type="entry name" value="ABC_transporter-like_ATP-bd"/>
</dbReference>
<dbReference type="SMART" id="SM00382">
    <property type="entry name" value="AAA"/>
    <property type="match status" value="2"/>
</dbReference>
<evidence type="ECO:0000313" key="11">
    <source>
        <dbReference type="Proteomes" id="UP000659654"/>
    </source>
</evidence>
<dbReference type="Pfam" id="PF00005">
    <property type="entry name" value="ABC_tran"/>
    <property type="match status" value="2"/>
</dbReference>